<dbReference type="STRING" id="1076935.U4LVZ3"/>
<dbReference type="InterPro" id="IPR037700">
    <property type="entry name" value="NUP88/NUP82"/>
</dbReference>
<proteinExistence type="predicted"/>
<evidence type="ECO:0000313" key="10">
    <source>
        <dbReference type="Proteomes" id="UP000018144"/>
    </source>
</evidence>
<feature type="region of interest" description="Disordered" evidence="8">
    <location>
        <begin position="561"/>
        <end position="595"/>
    </location>
</feature>
<feature type="region of interest" description="Disordered" evidence="8">
    <location>
        <begin position="773"/>
        <end position="792"/>
    </location>
</feature>
<evidence type="ECO:0000256" key="2">
    <source>
        <dbReference type="ARBA" id="ARBA00022448"/>
    </source>
</evidence>
<dbReference type="GO" id="GO:0006606">
    <property type="term" value="P:protein import into nucleus"/>
    <property type="evidence" value="ECO:0007669"/>
    <property type="project" value="TreeGrafter"/>
</dbReference>
<keyword evidence="4" id="KW-0653">Protein transport</keyword>
<keyword evidence="7" id="KW-0539">Nucleus</keyword>
<feature type="compositionally biased region" description="Polar residues" evidence="8">
    <location>
        <begin position="561"/>
        <end position="574"/>
    </location>
</feature>
<evidence type="ECO:0000256" key="8">
    <source>
        <dbReference type="SAM" id="MobiDB-lite"/>
    </source>
</evidence>
<feature type="compositionally biased region" description="Polar residues" evidence="8">
    <location>
        <begin position="583"/>
        <end position="595"/>
    </location>
</feature>
<keyword evidence="3" id="KW-0509">mRNA transport</keyword>
<keyword evidence="10" id="KW-1185">Reference proteome</keyword>
<accession>U4LVZ3</accession>
<dbReference type="GO" id="GO:0006406">
    <property type="term" value="P:mRNA export from nucleus"/>
    <property type="evidence" value="ECO:0007669"/>
    <property type="project" value="TreeGrafter"/>
</dbReference>
<dbReference type="eggNOG" id="ENOG502RXM6">
    <property type="taxonomic scope" value="Eukaryota"/>
</dbReference>
<evidence type="ECO:0000256" key="3">
    <source>
        <dbReference type="ARBA" id="ARBA00022816"/>
    </source>
</evidence>
<gene>
    <name evidence="9" type="ORF">PCON_14011</name>
</gene>
<evidence type="ECO:0000256" key="1">
    <source>
        <dbReference type="ARBA" id="ARBA00004567"/>
    </source>
</evidence>
<dbReference type="GO" id="GO:0017056">
    <property type="term" value="F:structural constituent of nuclear pore"/>
    <property type="evidence" value="ECO:0007669"/>
    <property type="project" value="InterPro"/>
</dbReference>
<reference evidence="9 10" key="1">
    <citation type="journal article" date="2013" name="PLoS Genet.">
        <title>The genome and development-dependent transcriptomes of Pyronema confluens: a window into fungal evolution.</title>
        <authorList>
            <person name="Traeger S."/>
            <person name="Altegoer F."/>
            <person name="Freitag M."/>
            <person name="Gabaldon T."/>
            <person name="Kempken F."/>
            <person name="Kumar A."/>
            <person name="Marcet-Houben M."/>
            <person name="Poggeler S."/>
            <person name="Stajich J.E."/>
            <person name="Nowrousian M."/>
        </authorList>
    </citation>
    <scope>NUCLEOTIDE SEQUENCE [LARGE SCALE GENOMIC DNA]</scope>
    <source>
        <strain evidence="10">CBS 100304</strain>
        <tissue evidence="9">Vegetative mycelium</tissue>
    </source>
</reference>
<dbReference type="PANTHER" id="PTHR13257">
    <property type="entry name" value="NUCLEOPORIN NUP84-RELATED"/>
    <property type="match status" value="1"/>
</dbReference>
<dbReference type="AlphaFoldDB" id="U4LVZ3"/>
<keyword evidence="6" id="KW-0906">Nuclear pore complex</keyword>
<keyword evidence="2" id="KW-0813">Transport</keyword>
<organism evidence="9 10">
    <name type="scientific">Pyronema omphalodes (strain CBS 100304)</name>
    <name type="common">Pyronema confluens</name>
    <dbReference type="NCBI Taxonomy" id="1076935"/>
    <lineage>
        <taxon>Eukaryota</taxon>
        <taxon>Fungi</taxon>
        <taxon>Dikarya</taxon>
        <taxon>Ascomycota</taxon>
        <taxon>Pezizomycotina</taxon>
        <taxon>Pezizomycetes</taxon>
        <taxon>Pezizales</taxon>
        <taxon>Pyronemataceae</taxon>
        <taxon>Pyronema</taxon>
    </lineage>
</organism>
<evidence type="ECO:0000313" key="9">
    <source>
        <dbReference type="EMBL" id="CCX32986.1"/>
    </source>
</evidence>
<comment type="subcellular location">
    <subcellularLocation>
        <location evidence="1">Nucleus</location>
        <location evidence="1">Nuclear pore complex</location>
    </subcellularLocation>
</comment>
<dbReference type="GO" id="GO:0005643">
    <property type="term" value="C:nuclear pore"/>
    <property type="evidence" value="ECO:0007669"/>
    <property type="project" value="UniProtKB-SubCell"/>
</dbReference>
<evidence type="ECO:0000256" key="6">
    <source>
        <dbReference type="ARBA" id="ARBA00023132"/>
    </source>
</evidence>
<dbReference type="GO" id="GO:0000055">
    <property type="term" value="P:ribosomal large subunit export from nucleus"/>
    <property type="evidence" value="ECO:0007669"/>
    <property type="project" value="InterPro"/>
</dbReference>
<dbReference type="PANTHER" id="PTHR13257:SF0">
    <property type="entry name" value="NUCLEAR PORE COMPLEX PROTEIN NUP88"/>
    <property type="match status" value="1"/>
</dbReference>
<dbReference type="Proteomes" id="UP000018144">
    <property type="component" value="Unassembled WGS sequence"/>
</dbReference>
<evidence type="ECO:0000256" key="7">
    <source>
        <dbReference type="ARBA" id="ARBA00023242"/>
    </source>
</evidence>
<protein>
    <submittedName>
        <fullName evidence="9">Similar to Nucleoporin nup82 acc. no. Q9P382</fullName>
    </submittedName>
</protein>
<evidence type="ECO:0000256" key="4">
    <source>
        <dbReference type="ARBA" id="ARBA00022927"/>
    </source>
</evidence>
<feature type="compositionally biased region" description="Acidic residues" evidence="8">
    <location>
        <begin position="773"/>
        <end position="784"/>
    </location>
</feature>
<sequence>MAKVAADSLPWLSSPSTGYDLFTKPSSFVPRDGDNNTFGPKRLIATRGAEIFVGRGNEVRCADLNDLKARHPDINVQAEAAKKLGHREYKVLNLPQIDFEIRQLEISRDELFLAIVGEKEIAVCVLPGEGFLKRPQPRPVVPHYYKIGMGYHNVDNGALIVKALWHPLGVEGASLVVLTADGYVRTYDFMLGNDITFEVPDQTLDLYALCGRKRQTGYMADVDEMAPASCCFGSGESGWRPFTLYILMRSGDVYALNPVVPSRWMASRAYIQMLSMEITEELDAFTEETSTEHRTMIRHQTKWINDVLNQESLITESQMTLSTPRGNTPTCLKRPTVVGPEPLLQGPFLFEPAPEETATEGIPAACDIFHLDTDTVSVIGIVSSDGKLDINIEPEVLPARWVDRKRPVIPLSSEELPTIACYETIDLKLKAGPESEYTSWPTFTKDPHTAQLYFVNHISGVLAFSMKPWLSKLDYLLEEAADDENALALALSRAPGSQVQTIVNTSGSAVDGSCVVYEAYIGYLLLAGHSNGLASVEFDEPLSPGNFGLGDETSDIITLQPPTRFSSGYSTPRSSRYPADFPTSPSGFKTSTSTPPVKKVSILQPPFQPSPAFEKKSQLPEFLKQQKNANKPIMFSAETLNAFKTARATLKTEFDTLMSGAQEMHDRAAAQRLEYNKQLESIAAIHSRLGALRAKNLPTRLKTFIERQEAMQKRADGLLRTMIIQGELGLSDAEKKWKKEVEKVSERVVNEDGNSLAARAIGVTHLVGELLVGDEDQEEEEQREDDGVPKEVREGKLKMLNELIEREDELVTKTRKRLENLELETERF</sequence>
<dbReference type="GO" id="GO:0000056">
    <property type="term" value="P:ribosomal small subunit export from nucleus"/>
    <property type="evidence" value="ECO:0007669"/>
    <property type="project" value="InterPro"/>
</dbReference>
<dbReference type="EMBL" id="HF935976">
    <property type="protein sequence ID" value="CCX32986.1"/>
    <property type="molecule type" value="Genomic_DNA"/>
</dbReference>
<dbReference type="OrthoDB" id="341482at2759"/>
<keyword evidence="5" id="KW-0811">Translocation</keyword>
<dbReference type="OMA" id="WHPLGVH"/>
<name>U4LVZ3_PYROM</name>
<evidence type="ECO:0000256" key="5">
    <source>
        <dbReference type="ARBA" id="ARBA00023010"/>
    </source>
</evidence>